<evidence type="ECO:0000256" key="4">
    <source>
        <dbReference type="ARBA" id="ARBA00022729"/>
    </source>
</evidence>
<feature type="domain" description="SCP" evidence="8">
    <location>
        <begin position="270"/>
        <end position="400"/>
    </location>
</feature>
<evidence type="ECO:0000256" key="5">
    <source>
        <dbReference type="ARBA" id="ARBA00023055"/>
    </source>
</evidence>
<feature type="compositionally biased region" description="Low complexity" evidence="6">
    <location>
        <begin position="472"/>
        <end position="511"/>
    </location>
</feature>
<reference evidence="10" key="1">
    <citation type="submission" date="2023-07" db="EMBL/GenBank/DDBJ databases">
        <title>A draft genome of Kazachstania heterogenica Y-27499.</title>
        <authorList>
            <person name="Donic C."/>
            <person name="Kralova J.S."/>
            <person name="Fidel L."/>
            <person name="Ben-Dor S."/>
            <person name="Jung S."/>
        </authorList>
    </citation>
    <scope>NUCLEOTIDE SEQUENCE [LARGE SCALE GENOMIC DNA]</scope>
    <source>
        <strain evidence="10">Y27499</strain>
    </source>
</reference>
<evidence type="ECO:0000256" key="2">
    <source>
        <dbReference type="ARBA" id="ARBA00009923"/>
    </source>
</evidence>
<comment type="caution">
    <text evidence="9">The sequence shown here is derived from an EMBL/GenBank/DDBJ whole genome shotgun (WGS) entry which is preliminary data.</text>
</comment>
<feature type="region of interest" description="Disordered" evidence="6">
    <location>
        <begin position="412"/>
        <end position="554"/>
    </location>
</feature>
<dbReference type="GO" id="GO:0015908">
    <property type="term" value="P:fatty acid transport"/>
    <property type="evidence" value="ECO:0007669"/>
    <property type="project" value="UniProtKB-ARBA"/>
</dbReference>
<keyword evidence="10" id="KW-1185">Reference proteome</keyword>
<feature type="compositionally biased region" description="Low complexity" evidence="6">
    <location>
        <begin position="412"/>
        <end position="439"/>
    </location>
</feature>
<evidence type="ECO:0000256" key="3">
    <source>
        <dbReference type="ARBA" id="ARBA00022525"/>
    </source>
</evidence>
<dbReference type="EMBL" id="JAWIZZ010000047">
    <property type="protein sequence ID" value="KAK5779047.1"/>
    <property type="molecule type" value="Genomic_DNA"/>
</dbReference>
<feature type="compositionally biased region" description="Low complexity" evidence="6">
    <location>
        <begin position="449"/>
        <end position="465"/>
    </location>
</feature>
<dbReference type="Gene3D" id="3.40.33.10">
    <property type="entry name" value="CAP"/>
    <property type="match status" value="2"/>
</dbReference>
<name>A0AAN7WPH0_9SACH</name>
<sequence length="698" mass="73232">MISSTLSLCAPLLLAAFFDVCKAQTDATDRSTTTATTSTDYTKYALTPEEQAAVVLAHNKLRALHVDTGNLTWSNTLAVYAEKYAAVYDCSSGRLVHSRGPYGENLALGFPNAVAAVDAWYSEIAHYNYSHPGFSMATGHFTQVVWRSTKEVGCAVKHCGSYYRDYVVCEYAPPGNYAGEFPENVMPLKASVSSSTSSKPKSSFTPSATSKKSTSSNSHGSAIDATDRSTITSKKSTSSNSHGSAIDATDRSTTTATTSTDYTKYALTPEEQAAVVLAHNKLRALHVDTGNLTWSNTLAVYAEKYAAVYDCSSGRLVHSRGPYGENLALGFPNAVAAVDAWYSEIAHYNYSHPGFSMATGHFTQVVWRSTKEVGCAVKHCGSYYRDYVVCEYAPPGNYAGEFPENVMPLKASVSSSTSSKPKSSSTPSATSEKSTSSNSHGSAIDATDRSTITSKKSTSSNSHGSAIDATDRSTITSKRSTSSNNRSSSINATDRSTTLSNNFTSSSSNGSAIDATDRSTTTRTSAPNNSIGSAIGASGKTHVASEGAPAKTNVAHSVTTATVESARTVDVTECPICSLSTATSSFSSQNGQTALHGEPVLRVSTVYTTDGVVITTYTTSCPDSAKTGSVSASAATTIEHSEVSMESAHANVVPSVSIITSASNSAASVTIAKYEGLAASLTSDVLFSAILMALIHLI</sequence>
<keyword evidence="5" id="KW-0813">Transport</keyword>
<organism evidence="9 10">
    <name type="scientific">Arxiozyma heterogenica</name>
    <dbReference type="NCBI Taxonomy" id="278026"/>
    <lineage>
        <taxon>Eukaryota</taxon>
        <taxon>Fungi</taxon>
        <taxon>Dikarya</taxon>
        <taxon>Ascomycota</taxon>
        <taxon>Saccharomycotina</taxon>
        <taxon>Saccharomycetes</taxon>
        <taxon>Saccharomycetales</taxon>
        <taxon>Saccharomycetaceae</taxon>
        <taxon>Arxiozyma</taxon>
    </lineage>
</organism>
<dbReference type="PRINTS" id="PR00837">
    <property type="entry name" value="V5TPXLIKE"/>
</dbReference>
<comment type="similarity">
    <text evidence="2">Belongs to the CRISP family.</text>
</comment>
<dbReference type="GO" id="GO:0015918">
    <property type="term" value="P:sterol transport"/>
    <property type="evidence" value="ECO:0007669"/>
    <property type="project" value="UniProtKB-ARBA"/>
</dbReference>
<feature type="signal peptide" evidence="7">
    <location>
        <begin position="1"/>
        <end position="23"/>
    </location>
</feature>
<dbReference type="FunFam" id="3.40.33.10:FF:000012">
    <property type="entry name" value="Secreted protein PRY1"/>
    <property type="match status" value="2"/>
</dbReference>
<dbReference type="InterPro" id="IPR014044">
    <property type="entry name" value="CAP_dom"/>
</dbReference>
<feature type="chain" id="PRO_5042856785" description="SCP domain-containing protein" evidence="7">
    <location>
        <begin position="24"/>
        <end position="698"/>
    </location>
</feature>
<evidence type="ECO:0000259" key="8">
    <source>
        <dbReference type="SMART" id="SM00198"/>
    </source>
</evidence>
<dbReference type="Proteomes" id="UP001306508">
    <property type="component" value="Unassembled WGS sequence"/>
</dbReference>
<comment type="subcellular location">
    <subcellularLocation>
        <location evidence="1">Secreted</location>
    </subcellularLocation>
</comment>
<protein>
    <recommendedName>
        <fullName evidence="8">SCP domain-containing protein</fullName>
    </recommendedName>
</protein>
<feature type="domain" description="SCP" evidence="8">
    <location>
        <begin position="49"/>
        <end position="179"/>
    </location>
</feature>
<dbReference type="GO" id="GO:0005576">
    <property type="term" value="C:extracellular region"/>
    <property type="evidence" value="ECO:0007669"/>
    <property type="project" value="UniProtKB-SubCell"/>
</dbReference>
<keyword evidence="4 7" id="KW-0732">Signal</keyword>
<dbReference type="InterPro" id="IPR001283">
    <property type="entry name" value="CRISP-related"/>
</dbReference>
<accession>A0AAN7WPH0</accession>
<dbReference type="InterPro" id="IPR018244">
    <property type="entry name" value="Allrgn_V5/Tpx1_CS"/>
</dbReference>
<dbReference type="InterPro" id="IPR035940">
    <property type="entry name" value="CAP_sf"/>
</dbReference>
<feature type="compositionally biased region" description="Low complexity" evidence="6">
    <location>
        <begin position="191"/>
        <end position="218"/>
    </location>
</feature>
<evidence type="ECO:0000256" key="6">
    <source>
        <dbReference type="SAM" id="MobiDB-lite"/>
    </source>
</evidence>
<keyword evidence="5" id="KW-0445">Lipid transport</keyword>
<evidence type="ECO:0000256" key="7">
    <source>
        <dbReference type="SAM" id="SignalP"/>
    </source>
</evidence>
<dbReference type="CDD" id="cd05384">
    <property type="entry name" value="CAP_PRY1-like"/>
    <property type="match status" value="2"/>
</dbReference>
<dbReference type="PANTHER" id="PTHR10334">
    <property type="entry name" value="CYSTEINE-RICH SECRETORY PROTEIN-RELATED"/>
    <property type="match status" value="1"/>
</dbReference>
<feature type="region of interest" description="Disordered" evidence="6">
    <location>
        <begin position="191"/>
        <end position="253"/>
    </location>
</feature>
<dbReference type="AlphaFoldDB" id="A0AAN7WPH0"/>
<proteinExistence type="inferred from homology"/>
<dbReference type="SMART" id="SM00198">
    <property type="entry name" value="SCP"/>
    <property type="match status" value="2"/>
</dbReference>
<keyword evidence="3" id="KW-0964">Secreted</keyword>
<dbReference type="SUPFAM" id="SSF55797">
    <property type="entry name" value="PR-1-like"/>
    <property type="match status" value="2"/>
</dbReference>
<feature type="compositionally biased region" description="Low complexity" evidence="6">
    <location>
        <begin position="228"/>
        <end position="253"/>
    </location>
</feature>
<dbReference type="Pfam" id="PF00188">
    <property type="entry name" value="CAP"/>
    <property type="match status" value="2"/>
</dbReference>
<evidence type="ECO:0000313" key="9">
    <source>
        <dbReference type="EMBL" id="KAK5779047.1"/>
    </source>
</evidence>
<evidence type="ECO:0000256" key="1">
    <source>
        <dbReference type="ARBA" id="ARBA00004613"/>
    </source>
</evidence>
<dbReference type="PROSITE" id="PS01009">
    <property type="entry name" value="CRISP_1"/>
    <property type="match status" value="2"/>
</dbReference>
<evidence type="ECO:0000313" key="10">
    <source>
        <dbReference type="Proteomes" id="UP001306508"/>
    </source>
</evidence>
<gene>
    <name evidence="9" type="ORF">RI543_002931</name>
</gene>